<dbReference type="InterPro" id="IPR004763">
    <property type="entry name" value="CusA-like"/>
</dbReference>
<keyword evidence="3" id="KW-0813">Transport</keyword>
<evidence type="ECO:0000313" key="10">
    <source>
        <dbReference type="Proteomes" id="UP001434737"/>
    </source>
</evidence>
<evidence type="ECO:0000256" key="1">
    <source>
        <dbReference type="ARBA" id="ARBA00004651"/>
    </source>
</evidence>
<dbReference type="InterPro" id="IPR001036">
    <property type="entry name" value="Acrflvin-R"/>
</dbReference>
<feature type="transmembrane region" description="Helical" evidence="8">
    <location>
        <begin position="912"/>
        <end position="936"/>
    </location>
</feature>
<dbReference type="Gene3D" id="1.20.1640.10">
    <property type="entry name" value="Multidrug efflux transporter AcrB transmembrane domain"/>
    <property type="match status" value="2"/>
</dbReference>
<name>A0ABZ3F3U4_9HELI</name>
<dbReference type="EMBL" id="CP145316">
    <property type="protein sequence ID" value="XAM17849.1"/>
    <property type="molecule type" value="Genomic_DNA"/>
</dbReference>
<proteinExistence type="inferred from homology"/>
<organism evidence="9 10">
    <name type="scientific">Helicobacter mastomyrinus</name>
    <dbReference type="NCBI Taxonomy" id="287948"/>
    <lineage>
        <taxon>Bacteria</taxon>
        <taxon>Pseudomonadati</taxon>
        <taxon>Campylobacterota</taxon>
        <taxon>Epsilonproteobacteria</taxon>
        <taxon>Campylobacterales</taxon>
        <taxon>Helicobacteraceae</taxon>
        <taxon>Helicobacter</taxon>
    </lineage>
</organism>
<evidence type="ECO:0000256" key="8">
    <source>
        <dbReference type="SAM" id="Phobius"/>
    </source>
</evidence>
<evidence type="ECO:0000256" key="2">
    <source>
        <dbReference type="ARBA" id="ARBA00010942"/>
    </source>
</evidence>
<feature type="transmembrane region" description="Helical" evidence="8">
    <location>
        <begin position="329"/>
        <end position="352"/>
    </location>
</feature>
<dbReference type="NCBIfam" id="TIGR00914">
    <property type="entry name" value="2A0601"/>
    <property type="match status" value="1"/>
</dbReference>
<feature type="transmembrane region" description="Helical" evidence="8">
    <location>
        <begin position="12"/>
        <end position="31"/>
    </location>
</feature>
<dbReference type="Proteomes" id="UP001434737">
    <property type="component" value="Chromosome"/>
</dbReference>
<evidence type="ECO:0000256" key="7">
    <source>
        <dbReference type="ARBA" id="ARBA00023136"/>
    </source>
</evidence>
<feature type="transmembrane region" description="Helical" evidence="8">
    <location>
        <begin position="886"/>
        <end position="906"/>
    </location>
</feature>
<keyword evidence="10" id="KW-1185">Reference proteome</keyword>
<dbReference type="InterPro" id="IPR027463">
    <property type="entry name" value="AcrB_DN_DC_subdom"/>
</dbReference>
<keyword evidence="6 8" id="KW-1133">Transmembrane helix</keyword>
<dbReference type="PANTHER" id="PTHR32063:SF19">
    <property type="entry name" value="CATION EFFLUX SYSTEM PROTEIN CUSA"/>
    <property type="match status" value="1"/>
</dbReference>
<keyword evidence="5 8" id="KW-0812">Transmembrane</keyword>
<comment type="subcellular location">
    <subcellularLocation>
        <location evidence="1">Cell membrane</location>
        <topology evidence="1">Multi-pass membrane protein</topology>
    </subcellularLocation>
</comment>
<dbReference type="Gene3D" id="3.30.70.1320">
    <property type="entry name" value="Multidrug efflux transporter AcrB pore domain like"/>
    <property type="match status" value="1"/>
</dbReference>
<evidence type="ECO:0000256" key="4">
    <source>
        <dbReference type="ARBA" id="ARBA00022475"/>
    </source>
</evidence>
<dbReference type="Gene3D" id="3.30.70.1440">
    <property type="entry name" value="Multidrug efflux transporter AcrB pore domain"/>
    <property type="match status" value="1"/>
</dbReference>
<dbReference type="Gene3D" id="3.30.2090.10">
    <property type="entry name" value="Multidrug efflux transporter AcrB TolC docking domain, DN and DC subdomains"/>
    <property type="match status" value="2"/>
</dbReference>
<feature type="transmembrane region" description="Helical" evidence="8">
    <location>
        <begin position="526"/>
        <end position="543"/>
    </location>
</feature>
<reference evidence="9 10" key="1">
    <citation type="submission" date="2024-02" db="EMBL/GenBank/DDBJ databases">
        <title>Genome and pathogenicity analysis of Helicobacter mastomyrinus isolated from mice.</title>
        <authorList>
            <person name="Zhu L."/>
        </authorList>
    </citation>
    <scope>NUCLEOTIDE SEQUENCE [LARGE SCALE GENOMIC DNA]</scope>
    <source>
        <strain evidence="9 10">Hm-17</strain>
    </source>
</reference>
<gene>
    <name evidence="9" type="ORF">V3I05_09180</name>
</gene>
<dbReference type="Pfam" id="PF00873">
    <property type="entry name" value="ACR_tran"/>
    <property type="match status" value="1"/>
</dbReference>
<feature type="transmembrane region" description="Helical" evidence="8">
    <location>
        <begin position="1002"/>
        <end position="1025"/>
    </location>
</feature>
<protein>
    <submittedName>
        <fullName evidence="9">CusA/CzcA family heavy metal efflux RND transporter</fullName>
    </submittedName>
</protein>
<comment type="similarity">
    <text evidence="2">Belongs to the resistance-nodulation-cell division (RND) (TC 2.A.6) family.</text>
</comment>
<feature type="transmembrane region" description="Helical" evidence="8">
    <location>
        <begin position="860"/>
        <end position="879"/>
    </location>
</feature>
<dbReference type="SUPFAM" id="SSF82714">
    <property type="entry name" value="Multidrug efflux transporter AcrB TolC docking domain, DN and DC subdomains"/>
    <property type="match status" value="2"/>
</dbReference>
<evidence type="ECO:0000313" key="9">
    <source>
        <dbReference type="EMBL" id="XAM17849.1"/>
    </source>
</evidence>
<evidence type="ECO:0000256" key="6">
    <source>
        <dbReference type="ARBA" id="ARBA00022989"/>
    </source>
</evidence>
<feature type="transmembrane region" description="Helical" evidence="8">
    <location>
        <begin position="971"/>
        <end position="990"/>
    </location>
</feature>
<dbReference type="SUPFAM" id="SSF82693">
    <property type="entry name" value="Multidrug efflux transporter AcrB pore domain, PN1, PN2, PC1 and PC2 subdomains"/>
    <property type="match status" value="2"/>
</dbReference>
<dbReference type="Gene3D" id="3.30.70.1430">
    <property type="entry name" value="Multidrug efflux transporter AcrB pore domain"/>
    <property type="match status" value="2"/>
</dbReference>
<feature type="transmembrane region" description="Helical" evidence="8">
    <location>
        <begin position="359"/>
        <end position="379"/>
    </location>
</feature>
<dbReference type="RefSeq" id="WP_343353405.1">
    <property type="nucleotide sequence ID" value="NZ_CP145316.1"/>
</dbReference>
<accession>A0ABZ3F3U4</accession>
<evidence type="ECO:0000256" key="5">
    <source>
        <dbReference type="ARBA" id="ARBA00022692"/>
    </source>
</evidence>
<feature type="transmembrane region" description="Helical" evidence="8">
    <location>
        <begin position="435"/>
        <end position="453"/>
    </location>
</feature>
<evidence type="ECO:0000256" key="3">
    <source>
        <dbReference type="ARBA" id="ARBA00022448"/>
    </source>
</evidence>
<dbReference type="PRINTS" id="PR00702">
    <property type="entry name" value="ACRIFLAVINRP"/>
</dbReference>
<sequence>MINHIIVWSVRNKLIVLLAVFLLTLLSLYFLQKLRLDALPDLTPPQVIVQVDFPNQSAKIIEEQVTYPLTSSLMAIANVESVRGISGYENALIYVIFKDKTDLYWARSRVLEQLAQVSNLPPNAKIALGSDSTSVGWAYQYALISKTKDLAELRSLQDFYYKYALLGIDGVSEVATIGGFRQNYEITLDNAKLVRYDVDLAEVTAAVARANNESGGGVIFEAGFEKIIRANGYIKGIEDLENIVIRVIDSTPLRVSDVASVRLVPAPRRGSADLNGQGEVVGGIVMVKYGGNTYDTLQRIKEKIAHLNQSHNEVQIQSVYDRSELIQKAIFHLLGTLLEESVIVLLVSAVFLLHFRSALIIIVTLPLCVLYSFLLMAIFGIESSIMSLGGIAIAIGAMVDAAIVMIENAHKNLAHKPVYTEYERRETILKSAQQVGASVFFALIIIVVSFLPIFALSGQEERLFTPLAFTKTFAMLIGALLSITIVPILMLICIKGKIIPEDKNVINTFFIRIYEKALTFALKIKWIFLALCLLFLSLLYVIYKHLNWEFMPQINEGVVMYMPVSHVSMNIQTGLAYLKKVDSILYSFDEVELVFGKVGRANTSTDPAPLSMLEVYVHLKPQSQWQEKISYAQLRDKFEDALQIAGLTNSWTYPIRGRTDMLLTGIRTPLGIKLYGNDRKILQDVSLQIESRLKTLEQTLSVFAERANSGYYVDLNINDEKLARYGLSKEKIFNVLNSALGGIEITRQINGVENYPISVRLQDVQRNDIESIKEIFVKTNFGFRPLGSLVDVEYVNAPMELKSEKGLGVNFIYITPKYNVSAKIYKELATQALSDIELPNGYYYEFSGESEYLQKALDTLSYIVPLSIFAIFILIFLALRHWGYTLLCFLTLPFAILGGFVMMEILGYNLSIAGIVGLLALLGIAAETSIVMLLYLQQSYKDTQSIAQYITIESLKSCVMRGAAQRVRPKLMTAISIIASLMPIMYAQGVGSEIMKAIAAPMLGGMITSALLTLFIIPICFYLMILKKEGFSLS</sequence>
<dbReference type="PANTHER" id="PTHR32063">
    <property type="match status" value="1"/>
</dbReference>
<feature type="transmembrane region" description="Helical" evidence="8">
    <location>
        <begin position="473"/>
        <end position="494"/>
    </location>
</feature>
<dbReference type="SUPFAM" id="SSF82866">
    <property type="entry name" value="Multidrug efflux transporter AcrB transmembrane domain"/>
    <property type="match status" value="2"/>
</dbReference>
<keyword evidence="7 8" id="KW-0472">Membrane</keyword>
<feature type="transmembrane region" description="Helical" evidence="8">
    <location>
        <begin position="385"/>
        <end position="406"/>
    </location>
</feature>
<keyword evidence="4" id="KW-1003">Cell membrane</keyword>